<feature type="coiled-coil region" evidence="1">
    <location>
        <begin position="364"/>
        <end position="391"/>
    </location>
</feature>
<evidence type="ECO:0000313" key="2">
    <source>
        <dbReference type="EMBL" id="RKP20645.1"/>
    </source>
</evidence>
<keyword evidence="1" id="KW-0175">Coiled coil</keyword>
<dbReference type="EMBL" id="ML005037">
    <property type="protein sequence ID" value="RKP20645.1"/>
    <property type="molecule type" value="Genomic_DNA"/>
</dbReference>
<accession>A0A4P9YM89</accession>
<evidence type="ECO:0000313" key="3">
    <source>
        <dbReference type="Proteomes" id="UP000281549"/>
    </source>
</evidence>
<dbReference type="Proteomes" id="UP000281549">
    <property type="component" value="Unassembled WGS sequence"/>
</dbReference>
<reference evidence="3" key="1">
    <citation type="journal article" date="2018" name="Nat. Microbiol.">
        <title>Leveraging single-cell genomics to expand the fungal tree of life.</title>
        <authorList>
            <person name="Ahrendt S.R."/>
            <person name="Quandt C.A."/>
            <person name="Ciobanu D."/>
            <person name="Clum A."/>
            <person name="Salamov A."/>
            <person name="Andreopoulos B."/>
            <person name="Cheng J.F."/>
            <person name="Woyke T."/>
            <person name="Pelin A."/>
            <person name="Henrissat B."/>
            <person name="Reynolds N.K."/>
            <person name="Benny G.L."/>
            <person name="Smith M.E."/>
            <person name="James T.Y."/>
            <person name="Grigoriev I.V."/>
        </authorList>
    </citation>
    <scope>NUCLEOTIDE SEQUENCE [LARGE SCALE GENOMIC DNA]</scope>
    <source>
        <strain evidence="3">CSF55</strain>
    </source>
</reference>
<dbReference type="AlphaFoldDB" id="A0A4P9YM89"/>
<evidence type="ECO:0000256" key="1">
    <source>
        <dbReference type="SAM" id="Coils"/>
    </source>
</evidence>
<name>A0A4P9YM89_ROZAC</name>
<proteinExistence type="predicted"/>
<protein>
    <submittedName>
        <fullName evidence="2">Uncharacterized protein</fullName>
    </submittedName>
</protein>
<organism evidence="2 3">
    <name type="scientific">Rozella allomycis (strain CSF55)</name>
    <dbReference type="NCBI Taxonomy" id="988480"/>
    <lineage>
        <taxon>Eukaryota</taxon>
        <taxon>Fungi</taxon>
        <taxon>Fungi incertae sedis</taxon>
        <taxon>Cryptomycota</taxon>
        <taxon>Cryptomycota incertae sedis</taxon>
        <taxon>Rozella</taxon>
    </lineage>
</organism>
<sequence>MSVISNFPFDKETDFGPGIGHLVDRSSDLVRYLGLISNECPNCHVYWEPPSYTTNSLILVPLFIENAWVLITASSFNPGQPPQFDAYDSTNVLETHPQRVKDICVYLGINLSDCIMNKVEVEKQENENASWINLCFNARWAALDQKFTGLSNHHVELMKVELYIGRLFMMNIIELGKLTQYESSVPITRSSIIKYKIDLSNSFDNSNHKDQAHNESAANLPFDHFGLSPSQISAIFGLSQMYVISRINDFKRRSTRHQDKSFETNFNDALRLLESLSSIPKPMFSSSCKNTFQDIEMIPLVIWLAKELKYEEVEVAILTGIPKCFIKLMTKETTNEAANQTQIQHFYEWLLKRAPKVDVPVKQLENDANIYADLEKAIEELKMELGGLKYRLRHDQIAKFAKIEQRISRDNCHRLRKRNNKDFETLKKSLRKVKYALENVKIPFPTVYYTDAFKNVSERDFLIVWLSEMKKLKSNDIETLLDVPADIVDFIVEEYKNENQIFSIDETRIIFFETWLNKRVKELSIALEIENINVMNDSEPNAFEELIFFVDEI</sequence>
<gene>
    <name evidence="2" type="ORF">ROZALSC1DRAFT_27898</name>
</gene>